<proteinExistence type="predicted"/>
<dbReference type="EMBL" id="APMP01000032">
    <property type="protein sequence ID" value="ENZ80425.1"/>
    <property type="molecule type" value="Genomic_DNA"/>
</dbReference>
<comment type="caution">
    <text evidence="4">The sequence shown here is derived from an EMBL/GenBank/DDBJ whole genome shotgun (WGS) entry which is preliminary data.</text>
</comment>
<dbReference type="GO" id="GO:0005829">
    <property type="term" value="C:cytosol"/>
    <property type="evidence" value="ECO:0007669"/>
    <property type="project" value="UniProtKB-ARBA"/>
</dbReference>
<dbReference type="InterPro" id="IPR050181">
    <property type="entry name" value="Cold_shock_domain"/>
</dbReference>
<dbReference type="InterPro" id="IPR002059">
    <property type="entry name" value="CSP_DNA-bd"/>
</dbReference>
<comment type="subcellular location">
    <subcellularLocation>
        <location evidence="1">Cytoplasm</location>
    </subcellularLocation>
</comment>
<dbReference type="Pfam" id="PF00313">
    <property type="entry name" value="CSD"/>
    <property type="match status" value="2"/>
</dbReference>
<sequence>MANGVVKWFNPAKGFGFIQPEDGGQDVFVHIAAVERSGLSGLNEGDQVAYELEEDRRSGKTSAGQLRVTGHGPAPAGGGRGAPRPSRGFDSPRGGGGFSSGTGESGTGVVKWFNTTKGFGFIQPDNGGGDVFVHISAVERAGLRGLNEGQQVGYELEQDRRSGKTSAGNLRIL</sequence>
<feature type="region of interest" description="Disordered" evidence="2">
    <location>
        <begin position="53"/>
        <end position="107"/>
    </location>
</feature>
<dbReference type="InterPro" id="IPR012340">
    <property type="entry name" value="NA-bd_OB-fold"/>
</dbReference>
<evidence type="ECO:0000313" key="4">
    <source>
        <dbReference type="EMBL" id="ENZ80425.1"/>
    </source>
</evidence>
<feature type="compositionally biased region" description="Gly residues" evidence="2">
    <location>
        <begin position="93"/>
        <end position="106"/>
    </location>
</feature>
<dbReference type="InterPro" id="IPR011129">
    <property type="entry name" value="CSD"/>
</dbReference>
<protein>
    <submittedName>
        <fullName evidence="4">Cold shock protein</fullName>
    </submittedName>
</protein>
<dbReference type="PATRIC" id="fig|1292034.3.peg.3610"/>
<dbReference type="GO" id="GO:0003676">
    <property type="term" value="F:nucleic acid binding"/>
    <property type="evidence" value="ECO:0007669"/>
    <property type="project" value="InterPro"/>
</dbReference>
<feature type="compositionally biased region" description="Low complexity" evidence="2">
    <location>
        <begin position="82"/>
        <end position="92"/>
    </location>
</feature>
<dbReference type="PROSITE" id="PS51857">
    <property type="entry name" value="CSD_2"/>
    <property type="match status" value="2"/>
</dbReference>
<dbReference type="SUPFAM" id="SSF50249">
    <property type="entry name" value="Nucleic acid-binding proteins"/>
    <property type="match status" value="2"/>
</dbReference>
<dbReference type="Proteomes" id="UP000013063">
    <property type="component" value="Unassembled WGS sequence"/>
</dbReference>
<gene>
    <name evidence="4" type="ORF">OR37_03637</name>
</gene>
<dbReference type="InterPro" id="IPR019844">
    <property type="entry name" value="CSD_CS"/>
</dbReference>
<keyword evidence="5" id="KW-1185">Reference proteome</keyword>
<feature type="domain" description="CSD" evidence="3">
    <location>
        <begin position="105"/>
        <end position="172"/>
    </location>
</feature>
<dbReference type="CDD" id="cd04458">
    <property type="entry name" value="CSP_CDS"/>
    <property type="match status" value="2"/>
</dbReference>
<evidence type="ECO:0000256" key="1">
    <source>
        <dbReference type="RuleBase" id="RU000408"/>
    </source>
</evidence>
<evidence type="ECO:0000313" key="5">
    <source>
        <dbReference type="Proteomes" id="UP000013063"/>
    </source>
</evidence>
<reference evidence="4 5" key="1">
    <citation type="journal article" date="2013" name="Genome Announc.">
        <title>Draft Genome Sequence for Caulobacter sp. Strain OR37, a Bacterium Tolerant to Heavy Metals.</title>
        <authorList>
            <person name="Utturkar S.M."/>
            <person name="Bollmann A."/>
            <person name="Brzoska R.M."/>
            <person name="Klingeman D.M."/>
            <person name="Epstein S.E."/>
            <person name="Palumbo A.V."/>
            <person name="Brown S.D."/>
        </authorList>
    </citation>
    <scope>NUCLEOTIDE SEQUENCE [LARGE SCALE GENOMIC DNA]</scope>
    <source>
        <strain evidence="4 5">OR37</strain>
    </source>
</reference>
<evidence type="ECO:0000256" key="2">
    <source>
        <dbReference type="SAM" id="MobiDB-lite"/>
    </source>
</evidence>
<dbReference type="STRING" id="1292034.OR37_03637"/>
<dbReference type="SMART" id="SM00357">
    <property type="entry name" value="CSP"/>
    <property type="match status" value="2"/>
</dbReference>
<dbReference type="PRINTS" id="PR00050">
    <property type="entry name" value="COLDSHOCK"/>
</dbReference>
<feature type="compositionally biased region" description="Polar residues" evidence="2">
    <location>
        <begin position="164"/>
        <end position="173"/>
    </location>
</feature>
<accession>R0CVN8</accession>
<evidence type="ECO:0000259" key="3">
    <source>
        <dbReference type="PROSITE" id="PS51857"/>
    </source>
</evidence>
<dbReference type="eggNOG" id="COG1278">
    <property type="taxonomic scope" value="Bacteria"/>
</dbReference>
<dbReference type="PROSITE" id="PS00352">
    <property type="entry name" value="CSD_1"/>
    <property type="match status" value="1"/>
</dbReference>
<dbReference type="OrthoDB" id="9791685at2"/>
<dbReference type="PANTHER" id="PTHR11544">
    <property type="entry name" value="COLD SHOCK DOMAIN CONTAINING PROTEINS"/>
    <property type="match status" value="1"/>
</dbReference>
<organism evidence="4 5">
    <name type="scientific">Caulobacter vibrioides OR37</name>
    <dbReference type="NCBI Taxonomy" id="1292034"/>
    <lineage>
        <taxon>Bacteria</taxon>
        <taxon>Pseudomonadati</taxon>
        <taxon>Pseudomonadota</taxon>
        <taxon>Alphaproteobacteria</taxon>
        <taxon>Caulobacterales</taxon>
        <taxon>Caulobacteraceae</taxon>
        <taxon>Caulobacter</taxon>
    </lineage>
</organism>
<feature type="region of interest" description="Disordered" evidence="2">
    <location>
        <begin position="154"/>
        <end position="173"/>
    </location>
</feature>
<dbReference type="Gene3D" id="2.40.50.140">
    <property type="entry name" value="Nucleic acid-binding proteins"/>
    <property type="match status" value="2"/>
</dbReference>
<name>R0CVN8_CAUVI</name>
<dbReference type="AlphaFoldDB" id="R0CVN8"/>
<feature type="domain" description="CSD" evidence="3">
    <location>
        <begin position="1"/>
        <end position="68"/>
    </location>
</feature>